<dbReference type="GO" id="GO:0006357">
    <property type="term" value="P:regulation of transcription by RNA polymerase II"/>
    <property type="evidence" value="ECO:0007669"/>
    <property type="project" value="TreeGrafter"/>
</dbReference>
<dbReference type="Proteomes" id="UP000250235">
    <property type="component" value="Unassembled WGS sequence"/>
</dbReference>
<evidence type="ECO:0000256" key="6">
    <source>
        <dbReference type="ARBA" id="ARBA00023015"/>
    </source>
</evidence>
<dbReference type="PANTHER" id="PTHR23335">
    <property type="entry name" value="CALMODULIN-BINDING TRANSCRIPTION ACTIVATOR CAMTA"/>
    <property type="match status" value="1"/>
</dbReference>
<dbReference type="InterPro" id="IPR005559">
    <property type="entry name" value="CG-1_dom"/>
</dbReference>
<gene>
    <name evidence="15" type="ORF">F511_20706</name>
</gene>
<reference evidence="15 16" key="1">
    <citation type="journal article" date="2015" name="Proc. Natl. Acad. Sci. U.S.A.">
        <title>The resurrection genome of Boea hygrometrica: A blueprint for survival of dehydration.</title>
        <authorList>
            <person name="Xiao L."/>
            <person name="Yang G."/>
            <person name="Zhang L."/>
            <person name="Yang X."/>
            <person name="Zhao S."/>
            <person name="Ji Z."/>
            <person name="Zhou Q."/>
            <person name="Hu M."/>
            <person name="Wang Y."/>
            <person name="Chen M."/>
            <person name="Xu Y."/>
            <person name="Jin H."/>
            <person name="Xiao X."/>
            <person name="Hu G."/>
            <person name="Bao F."/>
            <person name="Hu Y."/>
            <person name="Wan P."/>
            <person name="Li L."/>
            <person name="Deng X."/>
            <person name="Kuang T."/>
            <person name="Xiang C."/>
            <person name="Zhu J.K."/>
            <person name="Oliver M.J."/>
            <person name="He Y."/>
        </authorList>
    </citation>
    <scope>NUCLEOTIDE SEQUENCE [LARGE SCALE GENOMIC DNA]</scope>
    <source>
        <strain evidence="16">cv. XS01</strain>
    </source>
</reference>
<evidence type="ECO:0000256" key="3">
    <source>
        <dbReference type="ARBA" id="ARBA00022737"/>
    </source>
</evidence>
<dbReference type="InterPro" id="IPR002110">
    <property type="entry name" value="Ankyrin_rpt"/>
</dbReference>
<comment type="similarity">
    <text evidence="2">Belongs to the CAMTA family.</text>
</comment>
<evidence type="ECO:0000256" key="5">
    <source>
        <dbReference type="ARBA" id="ARBA00022860"/>
    </source>
</evidence>
<dbReference type="EMBL" id="KQ991057">
    <property type="protein sequence ID" value="KZV52473.1"/>
    <property type="molecule type" value="Genomic_DNA"/>
</dbReference>
<keyword evidence="11" id="KW-0804">Transcription</keyword>
<dbReference type="Gene3D" id="1.20.5.190">
    <property type="match status" value="1"/>
</dbReference>
<accession>A0A2Z7CZF2</accession>
<dbReference type="SUPFAM" id="SSF52540">
    <property type="entry name" value="P-loop containing nucleoside triphosphate hydrolases"/>
    <property type="match status" value="1"/>
</dbReference>
<evidence type="ECO:0000256" key="7">
    <source>
        <dbReference type="ARBA" id="ARBA00023016"/>
    </source>
</evidence>
<feature type="domain" description="CG-1" evidence="14">
    <location>
        <begin position="1"/>
        <end position="92"/>
    </location>
</feature>
<keyword evidence="5" id="KW-0112">Calmodulin-binding</keyword>
<evidence type="ECO:0000256" key="10">
    <source>
        <dbReference type="ARBA" id="ARBA00023159"/>
    </source>
</evidence>
<keyword evidence="7" id="KW-0346">Stress response</keyword>
<dbReference type="PANTHER" id="PTHR23335:SF29">
    <property type="entry name" value="CALMODULIN-BINDING TRANSCRIPTION ACTIVATOR 1"/>
    <property type="match status" value="1"/>
</dbReference>
<organism evidence="15 16">
    <name type="scientific">Dorcoceras hygrometricum</name>
    <dbReference type="NCBI Taxonomy" id="472368"/>
    <lineage>
        <taxon>Eukaryota</taxon>
        <taxon>Viridiplantae</taxon>
        <taxon>Streptophyta</taxon>
        <taxon>Embryophyta</taxon>
        <taxon>Tracheophyta</taxon>
        <taxon>Spermatophyta</taxon>
        <taxon>Magnoliopsida</taxon>
        <taxon>eudicotyledons</taxon>
        <taxon>Gunneridae</taxon>
        <taxon>Pentapetalae</taxon>
        <taxon>asterids</taxon>
        <taxon>lamiids</taxon>
        <taxon>Lamiales</taxon>
        <taxon>Gesneriaceae</taxon>
        <taxon>Didymocarpoideae</taxon>
        <taxon>Trichosporeae</taxon>
        <taxon>Loxocarpinae</taxon>
        <taxon>Dorcoceras</taxon>
    </lineage>
</organism>
<sequence length="796" mass="90290">MFVSGGSTFLFDRKVLRYFRKDGHNWRKKKDGKTVKEAHEKLKVGSIDMLHCYYAHGEDNENFQRRSYWLLEPDLMHIVFVHYLEVRDNHQSNSRFHSYPESPLHDDSHSALTSSYDMLSSSEYPSLRLHNLTMNQNLISVLPHDCCSKLSNEKHLFLNQENNMEGNPPGEHRDQSEQRNLQAVLTEMGIRSAVNPNLENIKDTVGNENYSFLLKKPLINSLQKDESLKKVDSFTRWMARELGEADELDMLSNNRLSWSIMGSEYDSNISAQLEVESDSLSSILGDQLFSIIDFSPSWTYSNWECKVLNDYLCSVCVGNLTQCVIELVLIHLHVHNPNIGVTDVNEGVVTVMHLYRRLEMLLCRRPSGSPIGFNEDDLEKKNLMQKIVSIMEENCHDAKLTQKNNTVWQMVTAEVLLEKQLKEKFCYWLLQRRNEEDTGPMVVDDMGQGILHLAAALGFNWVFKSIIIPGVSLDFRDVNGWTALHWAAFYGREDTVATLFSLGAAPGALTDPSAEYPLGRTPADLASSSGHKGISGFLAETSLTTHLTTLKMNDTAEDGMPDVSGTSTIHTVSERLAVLATTEEEVQDTLSLKDSLAAICNASQAAARIHQIFRIQSFQRKQFVEQGCDELLSSDERAISLVAGKSSRSGRSDGMVNAAAVHIQKKFRGWKKRKEFLQIRQKVVKIQAHVRGHQARKKHKSILWPVGILEKVILRWRRKGRGFRGFGSDGVQVGVNIQGTKSPEDNYDVLKEGRRQTEQRMQKALARVKSMAQYPEARAQYRRLLAAAEEFREAKV</sequence>
<evidence type="ECO:0000256" key="11">
    <source>
        <dbReference type="ARBA" id="ARBA00023163"/>
    </source>
</evidence>
<evidence type="ECO:0000256" key="4">
    <source>
        <dbReference type="ARBA" id="ARBA00022837"/>
    </source>
</evidence>
<dbReference type="PROSITE" id="PS51437">
    <property type="entry name" value="CG_1"/>
    <property type="match status" value="1"/>
</dbReference>
<proteinExistence type="inferred from homology"/>
<dbReference type="InterPro" id="IPR000048">
    <property type="entry name" value="IQ_motif_EF-hand-BS"/>
</dbReference>
<evidence type="ECO:0000256" key="2">
    <source>
        <dbReference type="ARBA" id="ARBA00008267"/>
    </source>
</evidence>
<dbReference type="Pfam" id="PF00612">
    <property type="entry name" value="IQ"/>
    <property type="match status" value="2"/>
</dbReference>
<name>A0A2Z7CZF2_9LAMI</name>
<keyword evidence="6" id="KW-0805">Transcription regulation</keyword>
<keyword evidence="8 13" id="KW-0040">ANK repeat</keyword>
<evidence type="ECO:0000259" key="14">
    <source>
        <dbReference type="PROSITE" id="PS51437"/>
    </source>
</evidence>
<dbReference type="SMART" id="SM00248">
    <property type="entry name" value="ANK"/>
    <property type="match status" value="2"/>
</dbReference>
<dbReference type="OrthoDB" id="407555at2759"/>
<dbReference type="InterPro" id="IPR027417">
    <property type="entry name" value="P-loop_NTPase"/>
</dbReference>
<keyword evidence="4" id="KW-0106">Calcium</keyword>
<evidence type="ECO:0000256" key="8">
    <source>
        <dbReference type="ARBA" id="ARBA00023043"/>
    </source>
</evidence>
<dbReference type="Pfam" id="PF12796">
    <property type="entry name" value="Ank_2"/>
    <property type="match status" value="1"/>
</dbReference>
<protein>
    <submittedName>
        <fullName evidence="15">Calmodulin-binding transcription activator 2</fullName>
    </submittedName>
</protein>
<dbReference type="PROSITE" id="PS50297">
    <property type="entry name" value="ANK_REP_REGION"/>
    <property type="match status" value="1"/>
</dbReference>
<keyword evidence="10" id="KW-0010">Activator</keyword>
<feature type="repeat" description="ANK" evidence="13">
    <location>
        <begin position="479"/>
        <end position="511"/>
    </location>
</feature>
<keyword evidence="3" id="KW-0677">Repeat</keyword>
<evidence type="ECO:0000256" key="13">
    <source>
        <dbReference type="PROSITE-ProRule" id="PRU00023"/>
    </source>
</evidence>
<dbReference type="PROSITE" id="PS50096">
    <property type="entry name" value="IQ"/>
    <property type="match status" value="2"/>
</dbReference>
<dbReference type="SUPFAM" id="SSF48403">
    <property type="entry name" value="Ankyrin repeat"/>
    <property type="match status" value="1"/>
</dbReference>
<evidence type="ECO:0000313" key="15">
    <source>
        <dbReference type="EMBL" id="KZV52473.1"/>
    </source>
</evidence>
<dbReference type="SMART" id="SM00015">
    <property type="entry name" value="IQ"/>
    <property type="match status" value="2"/>
</dbReference>
<dbReference type="SMART" id="SM01076">
    <property type="entry name" value="CG-1"/>
    <property type="match status" value="1"/>
</dbReference>
<evidence type="ECO:0000256" key="1">
    <source>
        <dbReference type="ARBA" id="ARBA00004123"/>
    </source>
</evidence>
<dbReference type="FunFam" id="1.20.5.190:FF:000003">
    <property type="entry name" value="Calmodulin-binding transcription activator 2"/>
    <property type="match status" value="1"/>
</dbReference>
<dbReference type="GO" id="GO:0003712">
    <property type="term" value="F:transcription coregulator activity"/>
    <property type="evidence" value="ECO:0007669"/>
    <property type="project" value="TreeGrafter"/>
</dbReference>
<dbReference type="AlphaFoldDB" id="A0A2Z7CZF2"/>
<evidence type="ECO:0000256" key="9">
    <source>
        <dbReference type="ARBA" id="ARBA00023125"/>
    </source>
</evidence>
<evidence type="ECO:0000256" key="12">
    <source>
        <dbReference type="ARBA" id="ARBA00023242"/>
    </source>
</evidence>
<keyword evidence="16" id="KW-1185">Reference proteome</keyword>
<keyword evidence="9" id="KW-0238">DNA-binding</keyword>
<dbReference type="InterPro" id="IPR036770">
    <property type="entry name" value="Ankyrin_rpt-contain_sf"/>
</dbReference>
<comment type="subcellular location">
    <subcellularLocation>
        <location evidence="1">Nucleus</location>
    </subcellularLocation>
</comment>
<evidence type="ECO:0000313" key="16">
    <source>
        <dbReference type="Proteomes" id="UP000250235"/>
    </source>
</evidence>
<dbReference type="Gene3D" id="1.25.40.20">
    <property type="entry name" value="Ankyrin repeat-containing domain"/>
    <property type="match status" value="1"/>
</dbReference>
<dbReference type="GO" id="GO:0005634">
    <property type="term" value="C:nucleus"/>
    <property type="evidence" value="ECO:0007669"/>
    <property type="project" value="UniProtKB-SubCell"/>
</dbReference>
<dbReference type="GO" id="GO:0003690">
    <property type="term" value="F:double-stranded DNA binding"/>
    <property type="evidence" value="ECO:0007669"/>
    <property type="project" value="TreeGrafter"/>
</dbReference>
<dbReference type="PROSITE" id="PS50088">
    <property type="entry name" value="ANK_REPEAT"/>
    <property type="match status" value="1"/>
</dbReference>
<dbReference type="GO" id="GO:0005516">
    <property type="term" value="F:calmodulin binding"/>
    <property type="evidence" value="ECO:0007669"/>
    <property type="project" value="UniProtKB-KW"/>
</dbReference>
<dbReference type="Pfam" id="PF03859">
    <property type="entry name" value="CG-1"/>
    <property type="match status" value="1"/>
</dbReference>
<keyword evidence="12" id="KW-0539">Nucleus</keyword>